<keyword evidence="2" id="KW-1185">Reference proteome</keyword>
<organism evidence="1 2">
    <name type="scientific">Abeliophyllum distichum</name>
    <dbReference type="NCBI Taxonomy" id="126358"/>
    <lineage>
        <taxon>Eukaryota</taxon>
        <taxon>Viridiplantae</taxon>
        <taxon>Streptophyta</taxon>
        <taxon>Embryophyta</taxon>
        <taxon>Tracheophyta</taxon>
        <taxon>Spermatophyta</taxon>
        <taxon>Magnoliopsida</taxon>
        <taxon>eudicotyledons</taxon>
        <taxon>Gunneridae</taxon>
        <taxon>Pentapetalae</taxon>
        <taxon>asterids</taxon>
        <taxon>lamiids</taxon>
        <taxon>Lamiales</taxon>
        <taxon>Oleaceae</taxon>
        <taxon>Forsythieae</taxon>
        <taxon>Abeliophyllum</taxon>
    </lineage>
</organism>
<comment type="caution">
    <text evidence="1">The sequence shown here is derived from an EMBL/GenBank/DDBJ whole genome shotgun (WGS) entry which is preliminary data.</text>
</comment>
<name>A0ABD1V8G5_9LAMI</name>
<gene>
    <name evidence="1" type="ORF">Adt_06985</name>
</gene>
<evidence type="ECO:0008006" key="3">
    <source>
        <dbReference type="Google" id="ProtNLM"/>
    </source>
</evidence>
<dbReference type="AlphaFoldDB" id="A0ABD1V8G5"/>
<reference evidence="2" key="1">
    <citation type="submission" date="2024-07" db="EMBL/GenBank/DDBJ databases">
        <title>Two chromosome-level genome assemblies of Korean endemic species Abeliophyllum distichum and Forsythia ovata (Oleaceae).</title>
        <authorList>
            <person name="Jang H."/>
        </authorList>
    </citation>
    <scope>NUCLEOTIDE SEQUENCE [LARGE SCALE GENOMIC DNA]</scope>
</reference>
<proteinExistence type="predicted"/>
<dbReference type="Proteomes" id="UP001604336">
    <property type="component" value="Unassembled WGS sequence"/>
</dbReference>
<dbReference type="EMBL" id="JBFOLK010000002">
    <property type="protein sequence ID" value="KAL2533634.1"/>
    <property type="molecule type" value="Genomic_DNA"/>
</dbReference>
<sequence>MVGLFRTRCEVENSTPYPSQLASRAGQGRAGRGFSPSLSARVYYICDENFVIWYNTMKFKATTHEYKLNFMSKTQVIKVGDDSVPLQIHVFRPFGELLSAPDVDETELFSNN</sequence>
<accession>A0ABD1V8G5</accession>
<evidence type="ECO:0000313" key="1">
    <source>
        <dbReference type="EMBL" id="KAL2533634.1"/>
    </source>
</evidence>
<evidence type="ECO:0000313" key="2">
    <source>
        <dbReference type="Proteomes" id="UP001604336"/>
    </source>
</evidence>
<protein>
    <recommendedName>
        <fullName evidence="3">DUF223 domain-containing protein</fullName>
    </recommendedName>
</protein>